<keyword evidence="4" id="KW-0378">Hydrolase</keyword>
<dbReference type="Gene3D" id="3.90.1470.20">
    <property type="match status" value="1"/>
</dbReference>
<evidence type="ECO:0000256" key="5">
    <source>
        <dbReference type="ARBA" id="ARBA00022842"/>
    </source>
</evidence>
<feature type="active site" description="Proton donor" evidence="6">
    <location>
        <position position="7"/>
    </location>
</feature>
<dbReference type="Pfam" id="PF06888">
    <property type="entry name" value="Put_Phosphatase"/>
    <property type="match status" value="1"/>
</dbReference>
<dbReference type="Proteomes" id="UP000676336">
    <property type="component" value="Unassembled WGS sequence"/>
</dbReference>
<dbReference type="InterPro" id="IPR016965">
    <property type="entry name" value="Pase_PHOSPHO-typ"/>
</dbReference>
<reference evidence="9" key="1">
    <citation type="submission" date="2021-02" db="EMBL/GenBank/DDBJ databases">
        <authorList>
            <person name="Nowell W R."/>
        </authorList>
    </citation>
    <scope>NUCLEOTIDE SEQUENCE</scope>
</reference>
<feature type="active site" description="Nucleophile" evidence="6">
    <location>
        <position position="5"/>
    </location>
</feature>
<dbReference type="PANTHER" id="PTHR20889:SF12">
    <property type="entry name" value="LP01149P"/>
    <property type="match status" value="1"/>
</dbReference>
<dbReference type="AlphaFoldDB" id="A0A815X081"/>
<dbReference type="EMBL" id="CAJOBJ010009740">
    <property type="protein sequence ID" value="CAF4145370.1"/>
    <property type="molecule type" value="Genomic_DNA"/>
</dbReference>
<evidence type="ECO:0008006" key="17">
    <source>
        <dbReference type="Google" id="ProtNLM"/>
    </source>
</evidence>
<dbReference type="EMBL" id="CAJOBH010224031">
    <property type="protein sequence ID" value="CAF5041376.1"/>
    <property type="molecule type" value="Genomic_DNA"/>
</dbReference>
<dbReference type="EMBL" id="CAJOBG010000719">
    <property type="protein sequence ID" value="CAF3849444.1"/>
    <property type="molecule type" value="Genomic_DNA"/>
</dbReference>
<proteinExistence type="inferred from homology"/>
<keyword evidence="5 7" id="KW-0460">Magnesium</keyword>
<dbReference type="NCBIfam" id="TIGR01488">
    <property type="entry name" value="HAD-SF-IB"/>
    <property type="match status" value="1"/>
</dbReference>
<evidence type="ECO:0000313" key="13">
    <source>
        <dbReference type="EMBL" id="CAF5041376.1"/>
    </source>
</evidence>
<organism evidence="9 15">
    <name type="scientific">Rotaria magnacalcarata</name>
    <dbReference type="NCBI Taxonomy" id="392030"/>
    <lineage>
        <taxon>Eukaryota</taxon>
        <taxon>Metazoa</taxon>
        <taxon>Spiralia</taxon>
        <taxon>Gnathifera</taxon>
        <taxon>Rotifera</taxon>
        <taxon>Eurotatoria</taxon>
        <taxon>Bdelloidea</taxon>
        <taxon>Philodinida</taxon>
        <taxon>Philodinidae</taxon>
        <taxon>Rotaria</taxon>
    </lineage>
</organism>
<accession>A0A815X081</accession>
<dbReference type="EMBL" id="CAJNRE010008017">
    <property type="protein sequence ID" value="CAF2069678.1"/>
    <property type="molecule type" value="Genomic_DNA"/>
</dbReference>
<comment type="similarity">
    <text evidence="2">Belongs to the HAD-like hydrolase superfamily. PHOSPHO family.</text>
</comment>
<name>A0A815X081_9BILA</name>
<evidence type="ECO:0000313" key="9">
    <source>
        <dbReference type="EMBL" id="CAF1548656.1"/>
    </source>
</evidence>
<dbReference type="EMBL" id="CAJOBI010275551">
    <property type="protein sequence ID" value="CAF5143454.1"/>
    <property type="molecule type" value="Genomic_DNA"/>
</dbReference>
<evidence type="ECO:0000256" key="6">
    <source>
        <dbReference type="PIRSR" id="PIRSR031051-1"/>
    </source>
</evidence>
<feature type="binding site" evidence="7">
    <location>
        <position position="7"/>
    </location>
    <ligand>
        <name>Mg(2+)</name>
        <dbReference type="ChEBI" id="CHEBI:18420"/>
    </ligand>
</feature>
<evidence type="ECO:0000256" key="1">
    <source>
        <dbReference type="ARBA" id="ARBA00001946"/>
    </source>
</evidence>
<dbReference type="Proteomes" id="UP000663855">
    <property type="component" value="Unassembled WGS sequence"/>
</dbReference>
<evidence type="ECO:0000256" key="3">
    <source>
        <dbReference type="ARBA" id="ARBA00022723"/>
    </source>
</evidence>
<dbReference type="PANTHER" id="PTHR20889">
    <property type="entry name" value="PHOSPHATASE, ORPHAN 1, 2"/>
    <property type="match status" value="1"/>
</dbReference>
<dbReference type="NCBIfam" id="TIGR01489">
    <property type="entry name" value="DKMTPPase-SF"/>
    <property type="match status" value="1"/>
</dbReference>
<evidence type="ECO:0000313" key="16">
    <source>
        <dbReference type="Proteomes" id="UP000663866"/>
    </source>
</evidence>
<dbReference type="Proteomes" id="UP000663824">
    <property type="component" value="Unassembled WGS sequence"/>
</dbReference>
<feature type="binding site" evidence="7">
    <location>
        <position position="5"/>
    </location>
    <ligand>
        <name>Mg(2+)</name>
        <dbReference type="ChEBI" id="CHEBI:18420"/>
    </ligand>
</feature>
<gene>
    <name evidence="13" type="ORF">BYL167_LOCUS56972</name>
    <name evidence="9" type="ORF">CJN711_LOCUS30238</name>
    <name evidence="12" type="ORF">GIL414_LOCUS19236</name>
    <name evidence="8" type="ORF">KQP761_LOCUS13041</name>
    <name evidence="10" type="ORF">MBJ925_LOCUS16471</name>
    <name evidence="11" type="ORF">OVN521_LOCUS6763</name>
    <name evidence="14" type="ORF">SMN809_LOCUS63513</name>
</gene>
<dbReference type="EMBL" id="CAJNOV010014388">
    <property type="protein sequence ID" value="CAF1548656.1"/>
    <property type="molecule type" value="Genomic_DNA"/>
</dbReference>
<dbReference type="Proteomes" id="UP000663866">
    <property type="component" value="Unassembled WGS sequence"/>
</dbReference>
<dbReference type="InterPro" id="IPR023214">
    <property type="entry name" value="HAD_sf"/>
</dbReference>
<dbReference type="InterPro" id="IPR036412">
    <property type="entry name" value="HAD-like_sf"/>
</dbReference>
<keyword evidence="16" id="KW-1185">Reference proteome</keyword>
<protein>
    <recommendedName>
        <fullName evidence="17">Pyridoxal phosphate phosphatase PHOSPHO2</fullName>
    </recommendedName>
</protein>
<comment type="caution">
    <text evidence="9">The sequence shown here is derived from an EMBL/GenBank/DDBJ whole genome shotgun (WGS) entry which is preliminary data.</text>
</comment>
<evidence type="ECO:0000313" key="8">
    <source>
        <dbReference type="EMBL" id="CAF1470958.1"/>
    </source>
</evidence>
<keyword evidence="3 7" id="KW-0479">Metal-binding</keyword>
<evidence type="ECO:0000313" key="14">
    <source>
        <dbReference type="EMBL" id="CAF5143454.1"/>
    </source>
</evidence>
<dbReference type="GO" id="GO:0016791">
    <property type="term" value="F:phosphatase activity"/>
    <property type="evidence" value="ECO:0007669"/>
    <property type="project" value="InterPro"/>
</dbReference>
<comment type="cofactor">
    <cofactor evidence="1 7">
        <name>Mg(2+)</name>
        <dbReference type="ChEBI" id="CHEBI:18420"/>
    </cofactor>
</comment>
<dbReference type="GO" id="GO:0046872">
    <property type="term" value="F:metal ion binding"/>
    <property type="evidence" value="ECO:0007669"/>
    <property type="project" value="UniProtKB-KW"/>
</dbReference>
<dbReference type="PIRSF" id="PIRSF031051">
    <property type="entry name" value="PyrdxlP_Pase_PHOSPHO2"/>
    <property type="match status" value="1"/>
</dbReference>
<dbReference type="Proteomes" id="UP000681967">
    <property type="component" value="Unassembled WGS sequence"/>
</dbReference>
<dbReference type="Gene3D" id="3.40.50.1000">
    <property type="entry name" value="HAD superfamily/HAD-like"/>
    <property type="match status" value="1"/>
</dbReference>
<dbReference type="EMBL" id="CAJNOW010006009">
    <property type="protein sequence ID" value="CAF1470958.1"/>
    <property type="molecule type" value="Genomic_DNA"/>
</dbReference>
<evidence type="ECO:0000313" key="12">
    <source>
        <dbReference type="EMBL" id="CAF4145370.1"/>
    </source>
</evidence>
<dbReference type="SUPFAM" id="SSF56784">
    <property type="entry name" value="HAD-like"/>
    <property type="match status" value="1"/>
</dbReference>
<evidence type="ECO:0000256" key="7">
    <source>
        <dbReference type="PIRSR" id="PIRSR031051-3"/>
    </source>
</evidence>
<feature type="binding site" evidence="7">
    <location>
        <position position="171"/>
    </location>
    <ligand>
        <name>Mg(2+)</name>
        <dbReference type="ChEBI" id="CHEBI:18420"/>
    </ligand>
</feature>
<evidence type="ECO:0000313" key="11">
    <source>
        <dbReference type="EMBL" id="CAF3849444.1"/>
    </source>
</evidence>
<evidence type="ECO:0000313" key="10">
    <source>
        <dbReference type="EMBL" id="CAF2069678.1"/>
    </source>
</evidence>
<sequence length="237" mass="27798">MFIFDFDDTLTVRSSSDPIDELVRENLSDINYRYEKVHHCWNRRMNEVHERLVEQGIQTEQQIETFGRIELDPGVRELFYNISMKNGKIIVMSNACDLVIKECLQAQNLLQYVHKIESNPVRQTHPIIVIDEYENPLQTQCKICEPNLCKGSIIDKYREKDEIDKIIFIGDGDNDVCAALRLNKSDIVFAKCDETGRKIYAMSNLLNKQYFDQLKAELFLWNTMKNIQEILQTKNIL</sequence>
<evidence type="ECO:0000256" key="2">
    <source>
        <dbReference type="ARBA" id="ARBA00008541"/>
    </source>
</evidence>
<evidence type="ECO:0000313" key="15">
    <source>
        <dbReference type="Proteomes" id="UP000663855"/>
    </source>
</evidence>
<dbReference type="Proteomes" id="UP000681720">
    <property type="component" value="Unassembled WGS sequence"/>
</dbReference>
<dbReference type="OrthoDB" id="5859291at2759"/>
<dbReference type="InterPro" id="IPR006384">
    <property type="entry name" value="HAD_hydro_PyrdxlP_Pase-like"/>
</dbReference>
<evidence type="ECO:0000256" key="4">
    <source>
        <dbReference type="ARBA" id="ARBA00022801"/>
    </source>
</evidence>
<dbReference type="Proteomes" id="UP000663834">
    <property type="component" value="Unassembled WGS sequence"/>
</dbReference>